<dbReference type="PANTHER" id="PTHR35526:SF3">
    <property type="entry name" value="ANTI-SIGMA-F FACTOR RSBW"/>
    <property type="match status" value="1"/>
</dbReference>
<dbReference type="InterPro" id="IPR003594">
    <property type="entry name" value="HATPase_dom"/>
</dbReference>
<keyword evidence="1" id="KW-0723">Serine/threonine-protein kinase</keyword>
<dbReference type="GO" id="GO:0004674">
    <property type="term" value="F:protein serine/threonine kinase activity"/>
    <property type="evidence" value="ECO:0007669"/>
    <property type="project" value="UniProtKB-KW"/>
</dbReference>
<keyword evidence="5" id="KW-1185">Reference proteome</keyword>
<evidence type="ECO:0000313" key="5">
    <source>
        <dbReference type="Proteomes" id="UP000254425"/>
    </source>
</evidence>
<dbReference type="Proteomes" id="UP000254425">
    <property type="component" value="Chromosome"/>
</dbReference>
<dbReference type="InterPro" id="IPR050267">
    <property type="entry name" value="Anti-sigma-factor_SerPK"/>
</dbReference>
<dbReference type="EMBL" id="CP031320">
    <property type="protein sequence ID" value="AXK32065.1"/>
    <property type="molecule type" value="Genomic_DNA"/>
</dbReference>
<dbReference type="GO" id="GO:0005524">
    <property type="term" value="F:ATP binding"/>
    <property type="evidence" value="ECO:0007669"/>
    <property type="project" value="UniProtKB-KW"/>
</dbReference>
<evidence type="ECO:0000256" key="1">
    <source>
        <dbReference type="ARBA" id="ARBA00022527"/>
    </source>
</evidence>
<keyword evidence="1" id="KW-0418">Kinase</keyword>
<keyword evidence="4" id="KW-0547">Nucleotide-binding</keyword>
<dbReference type="SUPFAM" id="SSF55874">
    <property type="entry name" value="ATPase domain of HSP90 chaperone/DNA topoisomerase II/histidine kinase"/>
    <property type="match status" value="1"/>
</dbReference>
<proteinExistence type="predicted"/>
<protein>
    <submittedName>
        <fullName evidence="4">ATP-binding protein</fullName>
    </submittedName>
</protein>
<dbReference type="Gene3D" id="3.30.565.10">
    <property type="entry name" value="Histidine kinase-like ATPase, C-terminal domain"/>
    <property type="match status" value="1"/>
</dbReference>
<dbReference type="InterPro" id="IPR036890">
    <property type="entry name" value="HATPase_C_sf"/>
</dbReference>
<accession>A0A345XK99</accession>
<evidence type="ECO:0000259" key="3">
    <source>
        <dbReference type="Pfam" id="PF13581"/>
    </source>
</evidence>
<feature type="region of interest" description="Disordered" evidence="2">
    <location>
        <begin position="1"/>
        <end position="25"/>
    </location>
</feature>
<organism evidence="4 5">
    <name type="scientific">Streptomyces armeniacus</name>
    <dbReference type="NCBI Taxonomy" id="83291"/>
    <lineage>
        <taxon>Bacteria</taxon>
        <taxon>Bacillati</taxon>
        <taxon>Actinomycetota</taxon>
        <taxon>Actinomycetes</taxon>
        <taxon>Kitasatosporales</taxon>
        <taxon>Streptomycetaceae</taxon>
        <taxon>Streptomyces</taxon>
    </lineage>
</organism>
<reference evidence="4 5" key="1">
    <citation type="submission" date="2018-07" db="EMBL/GenBank/DDBJ databases">
        <title>Draft genome of the type strain Streptomyces armeniacus ATCC 15676.</title>
        <authorList>
            <person name="Labana P."/>
            <person name="Gosse J.T."/>
            <person name="Boddy C.N."/>
        </authorList>
    </citation>
    <scope>NUCLEOTIDE SEQUENCE [LARGE SCALE GENOMIC DNA]</scope>
    <source>
        <strain evidence="4 5">ATCC 15676</strain>
    </source>
</reference>
<dbReference type="PANTHER" id="PTHR35526">
    <property type="entry name" value="ANTI-SIGMA-F FACTOR RSBW-RELATED"/>
    <property type="match status" value="1"/>
</dbReference>
<keyword evidence="1" id="KW-0808">Transferase</keyword>
<gene>
    <name evidence="4" type="ORF">DVA86_04745</name>
</gene>
<dbReference type="KEGG" id="sarm:DVA86_04745"/>
<feature type="domain" description="Histidine kinase/HSP90-like ATPase" evidence="3">
    <location>
        <begin position="21"/>
        <end position="119"/>
    </location>
</feature>
<evidence type="ECO:0000313" key="4">
    <source>
        <dbReference type="EMBL" id="AXK32065.1"/>
    </source>
</evidence>
<dbReference type="CDD" id="cd16936">
    <property type="entry name" value="HATPase_RsbW-like"/>
    <property type="match status" value="1"/>
</dbReference>
<dbReference type="Pfam" id="PF13581">
    <property type="entry name" value="HATPase_c_2"/>
    <property type="match status" value="1"/>
</dbReference>
<dbReference type="AlphaFoldDB" id="A0A345XK99"/>
<name>A0A345XK99_9ACTN</name>
<keyword evidence="4" id="KW-0067">ATP-binding</keyword>
<sequence length="155" mass="16662">MPRTTTRARPTGYPGYSETLPREPESAATARRLVRVALSVRGLDDLAGDGAVIVSELVSNAVQHARRPCIRVAIDHPGAARVRIGVIDFSKVPPSLQEPGADEESGRGLALVAQLAEDWGTDVLPCGKRVWALLCARDDGEHRRAREAAPVRILA</sequence>
<dbReference type="RefSeq" id="WP_208876045.1">
    <property type="nucleotide sequence ID" value="NZ_CP031320.1"/>
</dbReference>
<evidence type="ECO:0000256" key="2">
    <source>
        <dbReference type="SAM" id="MobiDB-lite"/>
    </source>
</evidence>